<proteinExistence type="inferred from homology"/>
<comment type="caution">
    <text evidence="10">The sequence shown here is derived from an EMBL/GenBank/DDBJ whole genome shotgun (WGS) entry which is preliminary data.</text>
</comment>
<feature type="transmembrane region" description="Helical" evidence="9">
    <location>
        <begin position="76"/>
        <end position="102"/>
    </location>
</feature>
<evidence type="ECO:0000256" key="8">
    <source>
        <dbReference type="SAM" id="MobiDB-lite"/>
    </source>
</evidence>
<keyword evidence="5 9" id="KW-0812">Transmembrane</keyword>
<dbReference type="PANTHER" id="PTHR21716:SF53">
    <property type="entry name" value="PERMEASE PERM-RELATED"/>
    <property type="match status" value="1"/>
</dbReference>
<dbReference type="RefSeq" id="WP_171246146.1">
    <property type="nucleotide sequence ID" value="NZ_JABFAJ010000006.1"/>
</dbReference>
<keyword evidence="4" id="KW-1003">Cell membrane</keyword>
<accession>A0A849K3L2</accession>
<keyword evidence="11" id="KW-1185">Reference proteome</keyword>
<keyword evidence="7 9" id="KW-0472">Membrane</keyword>
<feature type="transmembrane region" description="Helical" evidence="9">
    <location>
        <begin position="48"/>
        <end position="69"/>
    </location>
</feature>
<evidence type="ECO:0000256" key="1">
    <source>
        <dbReference type="ARBA" id="ARBA00004651"/>
    </source>
</evidence>
<dbReference type="GO" id="GO:0005886">
    <property type="term" value="C:plasma membrane"/>
    <property type="evidence" value="ECO:0007669"/>
    <property type="project" value="UniProtKB-SubCell"/>
</dbReference>
<reference evidence="10 11" key="1">
    <citation type="submission" date="2020-05" db="EMBL/GenBank/DDBJ databases">
        <title>Genome sequence of Isoptericola sp. JC619 isolated from Chilika lagoon, India.</title>
        <authorList>
            <person name="Kumar D."/>
            <person name="Appam K."/>
            <person name="Gandham S."/>
            <person name="Uppada J."/>
            <person name="Sasikala C."/>
            <person name="Venkata Ramana C."/>
        </authorList>
    </citation>
    <scope>NUCLEOTIDE SEQUENCE [LARGE SCALE GENOMIC DNA]</scope>
    <source>
        <strain evidence="10 11">JC619</strain>
    </source>
</reference>
<feature type="transmembrane region" description="Helical" evidence="9">
    <location>
        <begin position="162"/>
        <end position="181"/>
    </location>
</feature>
<name>A0A849K3L2_9MICO</name>
<dbReference type="AlphaFoldDB" id="A0A849K3L2"/>
<feature type="transmembrane region" description="Helical" evidence="9">
    <location>
        <begin position="315"/>
        <end position="346"/>
    </location>
</feature>
<feature type="transmembrane region" description="Helical" evidence="9">
    <location>
        <begin position="21"/>
        <end position="42"/>
    </location>
</feature>
<feature type="region of interest" description="Disordered" evidence="8">
    <location>
        <begin position="353"/>
        <end position="386"/>
    </location>
</feature>
<evidence type="ECO:0000313" key="11">
    <source>
        <dbReference type="Proteomes" id="UP000557204"/>
    </source>
</evidence>
<sequence length="386" mass="39690">MDNSSPSGQVARLWNDRLGRPAIRAAQVLLLLALAACVVFALTRLSLLVIPVLIAMVVAAALAPLVGFLRRRGWPALLATWTTLLAGLVLLGLVVWLVTLAFQDEWPNLVEEAGRGIDELEAFLTDGPLGISPDQIESVRQSAVDALSSEQVQSGAIRGATAAAEAVASLLLGVVVLFFLLKDGRSMFAFLITPLREATRQRAQRVGERSVEVLGGYLRGTAIVATVDAVFIGVGLLIIGVPLALPLAAVVFLGAFIPLLGAVLAGALAALVALVTNGLLAALVVVALVVAVNQLEGDLLAPVVMGKVLSLHPLVVLSALTAGTILAGIVGALLAVPITAVAWAAVKEWNATAPPGKQLVPDRASETDGPSSEAEPAGAESSTTDG</sequence>
<organism evidence="10 11">
    <name type="scientific">Isoptericola sediminis</name>
    <dbReference type="NCBI Taxonomy" id="2733572"/>
    <lineage>
        <taxon>Bacteria</taxon>
        <taxon>Bacillati</taxon>
        <taxon>Actinomycetota</taxon>
        <taxon>Actinomycetes</taxon>
        <taxon>Micrococcales</taxon>
        <taxon>Promicromonosporaceae</taxon>
        <taxon>Isoptericola</taxon>
    </lineage>
</organism>
<evidence type="ECO:0000256" key="9">
    <source>
        <dbReference type="SAM" id="Phobius"/>
    </source>
</evidence>
<evidence type="ECO:0000313" key="10">
    <source>
        <dbReference type="EMBL" id="NNU26629.1"/>
    </source>
</evidence>
<evidence type="ECO:0000256" key="2">
    <source>
        <dbReference type="ARBA" id="ARBA00009773"/>
    </source>
</evidence>
<evidence type="ECO:0000256" key="7">
    <source>
        <dbReference type="ARBA" id="ARBA00023136"/>
    </source>
</evidence>
<protein>
    <submittedName>
        <fullName evidence="10">AI-2E family transporter</fullName>
    </submittedName>
</protein>
<feature type="transmembrane region" description="Helical" evidence="9">
    <location>
        <begin position="247"/>
        <end position="271"/>
    </location>
</feature>
<dbReference type="Pfam" id="PF01594">
    <property type="entry name" value="AI-2E_transport"/>
    <property type="match status" value="1"/>
</dbReference>
<dbReference type="Proteomes" id="UP000557204">
    <property type="component" value="Unassembled WGS sequence"/>
</dbReference>
<evidence type="ECO:0000256" key="6">
    <source>
        <dbReference type="ARBA" id="ARBA00022989"/>
    </source>
</evidence>
<keyword evidence="3" id="KW-0813">Transport</keyword>
<dbReference type="InterPro" id="IPR002549">
    <property type="entry name" value="AI-2E-like"/>
</dbReference>
<gene>
    <name evidence="10" type="ORF">HLI28_03615</name>
</gene>
<dbReference type="EMBL" id="JABFAJ010000006">
    <property type="protein sequence ID" value="NNU26629.1"/>
    <property type="molecule type" value="Genomic_DNA"/>
</dbReference>
<dbReference type="GO" id="GO:0055085">
    <property type="term" value="P:transmembrane transport"/>
    <property type="evidence" value="ECO:0007669"/>
    <property type="project" value="TreeGrafter"/>
</dbReference>
<comment type="subcellular location">
    <subcellularLocation>
        <location evidence="1">Cell membrane</location>
        <topology evidence="1">Multi-pass membrane protein</topology>
    </subcellularLocation>
</comment>
<feature type="transmembrane region" description="Helical" evidence="9">
    <location>
        <begin position="217"/>
        <end position="241"/>
    </location>
</feature>
<evidence type="ECO:0000256" key="5">
    <source>
        <dbReference type="ARBA" id="ARBA00022692"/>
    </source>
</evidence>
<comment type="similarity">
    <text evidence="2">Belongs to the autoinducer-2 exporter (AI-2E) (TC 2.A.86) family.</text>
</comment>
<feature type="transmembrane region" description="Helical" evidence="9">
    <location>
        <begin position="278"/>
        <end position="295"/>
    </location>
</feature>
<feature type="compositionally biased region" description="Low complexity" evidence="8">
    <location>
        <begin position="369"/>
        <end position="386"/>
    </location>
</feature>
<evidence type="ECO:0000256" key="3">
    <source>
        <dbReference type="ARBA" id="ARBA00022448"/>
    </source>
</evidence>
<keyword evidence="6 9" id="KW-1133">Transmembrane helix</keyword>
<evidence type="ECO:0000256" key="4">
    <source>
        <dbReference type="ARBA" id="ARBA00022475"/>
    </source>
</evidence>
<dbReference type="PANTHER" id="PTHR21716">
    <property type="entry name" value="TRANSMEMBRANE PROTEIN"/>
    <property type="match status" value="1"/>
</dbReference>